<dbReference type="InterPro" id="IPR014743">
    <property type="entry name" value="Cl-channel_core"/>
</dbReference>
<comment type="subcellular location">
    <subcellularLocation>
        <location evidence="1 9">Membrane</location>
        <topology evidence="1 9">Multi-pass membrane protein</topology>
    </subcellularLocation>
</comment>
<evidence type="ECO:0000256" key="4">
    <source>
        <dbReference type="ARBA" id="ARBA00022989"/>
    </source>
</evidence>
<evidence type="ECO:0000256" key="8">
    <source>
        <dbReference type="PROSITE-ProRule" id="PRU00703"/>
    </source>
</evidence>
<keyword evidence="8" id="KW-0129">CBS domain</keyword>
<evidence type="ECO:0000256" key="2">
    <source>
        <dbReference type="ARBA" id="ARBA00022448"/>
    </source>
</evidence>
<feature type="transmembrane region" description="Helical" evidence="9">
    <location>
        <begin position="325"/>
        <end position="341"/>
    </location>
</feature>
<dbReference type="Gene3D" id="3.10.580.10">
    <property type="entry name" value="CBS-domain"/>
    <property type="match status" value="1"/>
</dbReference>
<evidence type="ECO:0000313" key="12">
    <source>
        <dbReference type="Proteomes" id="UP000038830"/>
    </source>
</evidence>
<keyword evidence="2 9" id="KW-0813">Transport</keyword>
<comment type="caution">
    <text evidence="9">Lacks conserved residue(s) required for the propagation of feature annotation.</text>
</comment>
<dbReference type="PRINTS" id="PR00762">
    <property type="entry name" value="CLCHANNEL"/>
</dbReference>
<feature type="transmembrane region" description="Helical" evidence="9">
    <location>
        <begin position="183"/>
        <end position="204"/>
    </location>
</feature>
<reference evidence="12" key="1">
    <citation type="journal article" date="2015" name="J. Biotechnol.">
        <title>The structure of the Cyberlindnera jadinii genome and its relation to Candida utilis analyzed by the occurrence of single nucleotide polymorphisms.</title>
        <authorList>
            <person name="Rupp O."/>
            <person name="Brinkrolf K."/>
            <person name="Buerth C."/>
            <person name="Kunigo M."/>
            <person name="Schneider J."/>
            <person name="Jaenicke S."/>
            <person name="Goesmann A."/>
            <person name="Puehler A."/>
            <person name="Jaeger K.-E."/>
            <person name="Ernst J.F."/>
        </authorList>
    </citation>
    <scope>NUCLEOTIDE SEQUENCE [LARGE SCALE GENOMIC DNA]</scope>
    <source>
        <strain evidence="12">ATCC 18201 / CBS 1600 / BCRC 20928 / JCM 3617 / NBRC 0987 / NRRL Y-1542</strain>
    </source>
</reference>
<organism evidence="11 12">
    <name type="scientific">Cyberlindnera jadinii (strain ATCC 18201 / CBS 1600 / BCRC 20928 / JCM 3617 / NBRC 0987 / NRRL Y-1542)</name>
    <name type="common">Torula yeast</name>
    <name type="synonym">Candida utilis</name>
    <dbReference type="NCBI Taxonomy" id="983966"/>
    <lineage>
        <taxon>Eukaryota</taxon>
        <taxon>Fungi</taxon>
        <taxon>Dikarya</taxon>
        <taxon>Ascomycota</taxon>
        <taxon>Saccharomycotina</taxon>
        <taxon>Saccharomycetes</taxon>
        <taxon>Phaffomycetales</taxon>
        <taxon>Phaffomycetaceae</taxon>
        <taxon>Cyberlindnera</taxon>
    </lineage>
</organism>
<feature type="transmembrane region" description="Helical" evidence="9">
    <location>
        <begin position="505"/>
        <end position="525"/>
    </location>
</feature>
<dbReference type="PANTHER" id="PTHR45711">
    <property type="entry name" value="CHLORIDE CHANNEL PROTEIN"/>
    <property type="match status" value="1"/>
</dbReference>
<feature type="transmembrane region" description="Helical" evidence="9">
    <location>
        <begin position="532"/>
        <end position="554"/>
    </location>
</feature>
<dbReference type="SUPFAM" id="SSF81340">
    <property type="entry name" value="Clc chloride channel"/>
    <property type="match status" value="1"/>
</dbReference>
<evidence type="ECO:0000256" key="7">
    <source>
        <dbReference type="ARBA" id="ARBA00023214"/>
    </source>
</evidence>
<dbReference type="AlphaFoldDB" id="A0A0H5C5I5"/>
<evidence type="ECO:0000256" key="9">
    <source>
        <dbReference type="RuleBase" id="RU361221"/>
    </source>
</evidence>
<dbReference type="GO" id="GO:0005886">
    <property type="term" value="C:plasma membrane"/>
    <property type="evidence" value="ECO:0007669"/>
    <property type="project" value="TreeGrafter"/>
</dbReference>
<proteinExistence type="inferred from homology"/>
<keyword evidence="3 9" id="KW-0812">Transmembrane</keyword>
<feature type="transmembrane region" description="Helical" evidence="9">
    <location>
        <begin position="580"/>
        <end position="605"/>
    </location>
</feature>
<dbReference type="GO" id="GO:0005783">
    <property type="term" value="C:endoplasmic reticulum"/>
    <property type="evidence" value="ECO:0007669"/>
    <property type="project" value="TreeGrafter"/>
</dbReference>
<keyword evidence="4 9" id="KW-1133">Transmembrane helix</keyword>
<gene>
    <name evidence="11" type="primary">GEF1</name>
    <name evidence="11" type="ORF">BN1211_3991</name>
</gene>
<feature type="transmembrane region" description="Helical" evidence="9">
    <location>
        <begin position="434"/>
        <end position="456"/>
    </location>
</feature>
<dbReference type="GO" id="GO:0005794">
    <property type="term" value="C:Golgi apparatus"/>
    <property type="evidence" value="ECO:0007669"/>
    <property type="project" value="TreeGrafter"/>
</dbReference>
<dbReference type="PANTHER" id="PTHR45711:SF9">
    <property type="entry name" value="ANION_PROTON EXCHANGE TRANSPORTER GEF1"/>
    <property type="match status" value="1"/>
</dbReference>
<dbReference type="EMBL" id="CDQK01000004">
    <property type="protein sequence ID" value="CEP23410.1"/>
    <property type="molecule type" value="Genomic_DNA"/>
</dbReference>
<feature type="domain" description="CBS" evidence="10">
    <location>
        <begin position="751"/>
        <end position="810"/>
    </location>
</feature>
<dbReference type="Pfam" id="PF00654">
    <property type="entry name" value="Voltage_CLC"/>
    <property type="match status" value="1"/>
</dbReference>
<dbReference type="InterPro" id="IPR001807">
    <property type="entry name" value="ClC"/>
</dbReference>
<keyword evidence="6 9" id="KW-0472">Membrane</keyword>
<dbReference type="InterPro" id="IPR000644">
    <property type="entry name" value="CBS_dom"/>
</dbReference>
<dbReference type="GO" id="GO:0006878">
    <property type="term" value="P:intracellular copper ion homeostasis"/>
    <property type="evidence" value="ECO:0007669"/>
    <property type="project" value="TreeGrafter"/>
</dbReference>
<dbReference type="GO" id="GO:0006879">
    <property type="term" value="P:intracellular iron ion homeostasis"/>
    <property type="evidence" value="ECO:0007669"/>
    <property type="project" value="TreeGrafter"/>
</dbReference>
<dbReference type="SUPFAM" id="SSF54631">
    <property type="entry name" value="CBS-domain pair"/>
    <property type="match status" value="1"/>
</dbReference>
<evidence type="ECO:0000313" key="11">
    <source>
        <dbReference type="EMBL" id="CEP23410.1"/>
    </source>
</evidence>
<dbReference type="InterPro" id="IPR046342">
    <property type="entry name" value="CBS_dom_sf"/>
</dbReference>
<sequence length="855" mass="96115">MAFDIPEQPQNPGPFAEQHGYNDIKVKTYDYDGQCVSIPLTVLLKDNGTAPAETNIKLNVLYRTLSLKSVVIKVYRADVPFSPFREVGEISHTHHPRNKGLNWKNTARSNRMVVKDIDLLANRTQWDSDVAALGRFEDFQTTDWLHDNLLYHKRRSKTSPSSTVTSSVPDSSRIWSIYESIQTYVILTIVGICIGTTAAVLNVMTEYLSNIRTGYCTTALYLNRNFCTWGELDEHQATTWVEYSRFGVLNYAMFITISLVLALTSSKLVMHYAPLAAGSGISEIKCIASGFTLKKFLSFATYSLKSIGLPLAIASGLSVGKEGPSVHYAVCIGSVISKLFARKVLKTHQKNVWFRNILVAASGAGVAVAFGSPMGGVLFSVEEISNMFKLSTMWESYYCSLIAVATLQFFDPFRTGQVVLFEVIFDQDWHFFEIPIYIILGIFGGIYGIVVAKFNIKAVSFRKNYFNDFLRMDMTESMQFLFQECDEHPHHNICNLESKPEAAKAIFSLLWATVLRMIFTVFTYGCKVPAGIFVPSMATGATFGRALGIIFQLWRQNNPESSYFTSGCLVDNKQCITPGVYAFLGAGACLSGITHLTVCVVVIMFELTGALKYIIPTMITVATTKIINDKWGKGGIADQMIVFNGLPFIDPHEEHNFFGHPVSDAMTIKVVSLPLQGVTYGQLMAILKETDFQHFPIIQSASKPLIKGYIRREDLINVIERFAGDPLTDTPCIFDNDSLSEDDILNFTDAVNTAPLTVNVYVPTEHVLDIFHKLGPGCLLVESDGLLQGLITRKDVLKYEYVLHHIDHDESIRIREQTFKYQEQAWEFISRIENSLMDKVYMVRNRLFKRRYSRI</sequence>
<accession>A0A0H5C5I5</accession>
<feature type="transmembrane region" description="Helical" evidence="9">
    <location>
        <begin position="251"/>
        <end position="275"/>
    </location>
</feature>
<evidence type="ECO:0000259" key="10">
    <source>
        <dbReference type="PROSITE" id="PS51371"/>
    </source>
</evidence>
<evidence type="ECO:0000256" key="1">
    <source>
        <dbReference type="ARBA" id="ARBA00004141"/>
    </source>
</evidence>
<dbReference type="GO" id="GO:0000324">
    <property type="term" value="C:fungal-type vacuole"/>
    <property type="evidence" value="ECO:0007669"/>
    <property type="project" value="TreeGrafter"/>
</dbReference>
<dbReference type="CDD" id="cd04591">
    <property type="entry name" value="CBS_pair_voltage-gated_CLC_euk_bac"/>
    <property type="match status" value="1"/>
</dbReference>
<evidence type="ECO:0000256" key="3">
    <source>
        <dbReference type="ARBA" id="ARBA00022692"/>
    </source>
</evidence>
<keyword evidence="5 9" id="KW-0406">Ion transport</keyword>
<evidence type="ECO:0000256" key="6">
    <source>
        <dbReference type="ARBA" id="ARBA00023136"/>
    </source>
</evidence>
<dbReference type="Proteomes" id="UP000038830">
    <property type="component" value="Unassembled WGS sequence"/>
</dbReference>
<dbReference type="GO" id="GO:0005769">
    <property type="term" value="C:early endosome"/>
    <property type="evidence" value="ECO:0007669"/>
    <property type="project" value="TreeGrafter"/>
</dbReference>
<dbReference type="CDD" id="cd03684">
    <property type="entry name" value="ClC_3_like"/>
    <property type="match status" value="1"/>
</dbReference>
<comment type="similarity">
    <text evidence="9">Belongs to the chloride channel (TC 2.A.49) family.</text>
</comment>
<evidence type="ECO:0000256" key="5">
    <source>
        <dbReference type="ARBA" id="ARBA00023065"/>
    </source>
</evidence>
<feature type="transmembrane region" description="Helical" evidence="9">
    <location>
        <begin position="353"/>
        <end position="374"/>
    </location>
</feature>
<dbReference type="PROSITE" id="PS51371">
    <property type="entry name" value="CBS"/>
    <property type="match status" value="1"/>
</dbReference>
<keyword evidence="7 9" id="KW-0868">Chloride</keyword>
<protein>
    <recommendedName>
        <fullName evidence="9">Chloride channel protein</fullName>
    </recommendedName>
</protein>
<dbReference type="Pfam" id="PF00571">
    <property type="entry name" value="CBS"/>
    <property type="match status" value="1"/>
</dbReference>
<dbReference type="GO" id="GO:0005247">
    <property type="term" value="F:voltage-gated chloride channel activity"/>
    <property type="evidence" value="ECO:0007669"/>
    <property type="project" value="TreeGrafter"/>
</dbReference>
<dbReference type="Gene3D" id="3.90.1280.20">
    <property type="match status" value="1"/>
</dbReference>
<dbReference type="Gene3D" id="1.10.3080.10">
    <property type="entry name" value="Clc chloride channel"/>
    <property type="match status" value="1"/>
</dbReference>
<name>A0A0H5C5I5_CYBJN</name>